<dbReference type="InterPro" id="IPR049449">
    <property type="entry name" value="TesB_ACOT8-like_N"/>
</dbReference>
<evidence type="ECO:0000256" key="1">
    <source>
        <dbReference type="SAM" id="Coils"/>
    </source>
</evidence>
<accession>A0A2N9X708</accession>
<dbReference type="AlphaFoldDB" id="A0A2N9X708"/>
<dbReference type="Pfam" id="PF13622">
    <property type="entry name" value="4HBT_3"/>
    <property type="match status" value="1"/>
</dbReference>
<feature type="domain" description="Thioesterase" evidence="2">
    <location>
        <begin position="52"/>
        <end position="127"/>
    </location>
</feature>
<evidence type="ECO:0000313" key="5">
    <source>
        <dbReference type="Proteomes" id="UP000230202"/>
    </source>
</evidence>
<dbReference type="GO" id="GO:0005829">
    <property type="term" value="C:cytosol"/>
    <property type="evidence" value="ECO:0007669"/>
    <property type="project" value="TreeGrafter"/>
</dbReference>
<dbReference type="InterPro" id="IPR006683">
    <property type="entry name" value="Thioestr_dom"/>
</dbReference>
<dbReference type="GO" id="GO:0061522">
    <property type="term" value="F:1,4-dihydroxy-2-naphthoyl-CoA thioesterase activity"/>
    <property type="evidence" value="ECO:0007669"/>
    <property type="project" value="TreeGrafter"/>
</dbReference>
<name>A0A2N9X708_9NEIS</name>
<dbReference type="CDD" id="cd03443">
    <property type="entry name" value="PaaI_thioesterase"/>
    <property type="match status" value="2"/>
</dbReference>
<dbReference type="EMBL" id="MEIL01000027">
    <property type="protein sequence ID" value="PIT39422.1"/>
    <property type="molecule type" value="Genomic_DNA"/>
</dbReference>
<feature type="coiled-coil region" evidence="1">
    <location>
        <begin position="143"/>
        <end position="170"/>
    </location>
</feature>
<evidence type="ECO:0000313" key="4">
    <source>
        <dbReference type="EMBL" id="PIT39422.1"/>
    </source>
</evidence>
<dbReference type="PANTHER" id="PTHR43240">
    <property type="entry name" value="1,4-DIHYDROXY-2-NAPHTHOYL-COA THIOESTERASE 1"/>
    <property type="match status" value="1"/>
</dbReference>
<dbReference type="Gene3D" id="3.10.129.10">
    <property type="entry name" value="Hotdog Thioesterase"/>
    <property type="match status" value="2"/>
</dbReference>
<dbReference type="PANTHER" id="PTHR43240:SF7">
    <property type="entry name" value="BLR7284 PROTEIN"/>
    <property type="match status" value="1"/>
</dbReference>
<sequence>MAANPTIFNTAFNTCLDLPHCRWLKIYGECTSDEPVISVDWRDELLENKETGNIHGGVITTLVDMASACTLAAQFERFESIATLDMRIDYLKQPVPGQAIHARAHCYKTEGQIAYIRSHCYQEDETQPFALGMATFVHRLISLSELQVTVKQLKNERSELKRATINHDAELKRRAYELMPYSKAINLKIGTDSENRRIYCLPFSQDHIGDFIQMALHGGLIGGFLQSCINLHVMEELNLSSPARIIDYSTDYLLSGRPEDSYARCEIIHAGKRISQVTATMWQSRIEKPIAFARAQIQMPVVE</sequence>
<dbReference type="SUPFAM" id="SSF54637">
    <property type="entry name" value="Thioesterase/thiol ester dehydrase-isomerase"/>
    <property type="match status" value="2"/>
</dbReference>
<gene>
    <name evidence="4" type="ORF">BHC54_05660</name>
</gene>
<proteinExistence type="predicted"/>
<dbReference type="RefSeq" id="WP_100152099.1">
    <property type="nucleotide sequence ID" value="NZ_MEIL01000027.1"/>
</dbReference>
<protein>
    <submittedName>
        <fullName evidence="4">Uncharacterized protein</fullName>
    </submittedName>
</protein>
<feature type="domain" description="Acyl-CoA thioesterase-like N-terminal HotDog" evidence="3">
    <location>
        <begin position="213"/>
        <end position="291"/>
    </location>
</feature>
<comment type="caution">
    <text evidence="4">The sequence shown here is derived from an EMBL/GenBank/DDBJ whole genome shotgun (WGS) entry which is preliminary data.</text>
</comment>
<evidence type="ECO:0000259" key="2">
    <source>
        <dbReference type="Pfam" id="PF03061"/>
    </source>
</evidence>
<keyword evidence="1" id="KW-0175">Coiled coil</keyword>
<keyword evidence="5" id="KW-1185">Reference proteome</keyword>
<dbReference type="Pfam" id="PF03061">
    <property type="entry name" value="4HBT"/>
    <property type="match status" value="1"/>
</dbReference>
<organism evidence="4 5">
    <name type="scientific">Snodgrassella alvi</name>
    <dbReference type="NCBI Taxonomy" id="1196083"/>
    <lineage>
        <taxon>Bacteria</taxon>
        <taxon>Pseudomonadati</taxon>
        <taxon>Pseudomonadota</taxon>
        <taxon>Betaproteobacteria</taxon>
        <taxon>Neisseriales</taxon>
        <taxon>Neisseriaceae</taxon>
        <taxon>Snodgrassella</taxon>
    </lineage>
</organism>
<evidence type="ECO:0000259" key="3">
    <source>
        <dbReference type="Pfam" id="PF13622"/>
    </source>
</evidence>
<reference evidence="4" key="1">
    <citation type="journal article" date="2017" name="MBio">
        <title>Type VI secretion-mediated competition in the bee gut microbiome.</title>
        <authorList>
            <person name="Steele M.I."/>
            <person name="Kwong W.K."/>
            <person name="Powell J.E."/>
            <person name="Whiteley M."/>
            <person name="Moran N.A."/>
        </authorList>
    </citation>
    <scope>NUCLEOTIDE SEQUENCE [LARGE SCALE GENOMIC DNA]</scope>
    <source>
        <strain evidence="4">WkB273</strain>
    </source>
</reference>
<dbReference type="InterPro" id="IPR029069">
    <property type="entry name" value="HotDog_dom_sf"/>
</dbReference>
<dbReference type="Proteomes" id="UP000230202">
    <property type="component" value="Unassembled WGS sequence"/>
</dbReference>